<proteinExistence type="predicted"/>
<evidence type="ECO:0000256" key="2">
    <source>
        <dbReference type="SAM" id="Phobius"/>
    </source>
</evidence>
<keyword evidence="3" id="KW-0732">Signal</keyword>
<dbReference type="KEGG" id="blag:BLTE_26930"/>
<feature type="signal peptide" evidence="3">
    <location>
        <begin position="1"/>
        <end position="23"/>
    </location>
</feature>
<evidence type="ECO:0000256" key="3">
    <source>
        <dbReference type="SAM" id="SignalP"/>
    </source>
</evidence>
<keyword evidence="2" id="KW-0472">Membrane</keyword>
<evidence type="ECO:0000313" key="5">
    <source>
        <dbReference type="Proteomes" id="UP000266934"/>
    </source>
</evidence>
<dbReference type="OrthoDB" id="8447011at2"/>
<dbReference type="SUPFAM" id="SSF49452">
    <property type="entry name" value="Starch-binding domain-like"/>
    <property type="match status" value="1"/>
</dbReference>
<name>A0A348G375_9HYPH</name>
<dbReference type="InterPro" id="IPR013784">
    <property type="entry name" value="Carb-bd-like_fold"/>
</dbReference>
<feature type="compositionally biased region" description="Low complexity" evidence="1">
    <location>
        <begin position="108"/>
        <end position="125"/>
    </location>
</feature>
<reference evidence="4 5" key="1">
    <citation type="submission" date="2018-08" db="EMBL/GenBank/DDBJ databases">
        <title>Complete genome sequencing of Blastochloris tepida GI.</title>
        <authorList>
            <person name="Tsukatani Y."/>
            <person name="Mori H."/>
        </authorList>
    </citation>
    <scope>NUCLEOTIDE SEQUENCE [LARGE SCALE GENOMIC DNA]</scope>
    <source>
        <strain evidence="4 5">GI</strain>
    </source>
</reference>
<feature type="chain" id="PRO_5016756874" evidence="3">
    <location>
        <begin position="24"/>
        <end position="213"/>
    </location>
</feature>
<keyword evidence="2" id="KW-1133">Transmembrane helix</keyword>
<dbReference type="EMBL" id="AP018907">
    <property type="protein sequence ID" value="BBF94008.1"/>
    <property type="molecule type" value="Genomic_DNA"/>
</dbReference>
<keyword evidence="5" id="KW-1185">Reference proteome</keyword>
<organism evidence="4 5">
    <name type="scientific">Blastochloris tepida</name>
    <dbReference type="NCBI Taxonomy" id="2233851"/>
    <lineage>
        <taxon>Bacteria</taxon>
        <taxon>Pseudomonadati</taxon>
        <taxon>Pseudomonadota</taxon>
        <taxon>Alphaproteobacteria</taxon>
        <taxon>Hyphomicrobiales</taxon>
        <taxon>Blastochloridaceae</taxon>
        <taxon>Blastochloris</taxon>
    </lineage>
</organism>
<evidence type="ECO:0000256" key="1">
    <source>
        <dbReference type="SAM" id="MobiDB-lite"/>
    </source>
</evidence>
<gene>
    <name evidence="4" type="ORF">BLTE_26930</name>
</gene>
<feature type="transmembrane region" description="Helical" evidence="2">
    <location>
        <begin position="183"/>
        <end position="202"/>
    </location>
</feature>
<sequence>MTARRLSFLALLLCLMTASPAEAHRLKLFVTVEGDTLSGYVFFIGGGRPQGVAVTIRDAANAVVHRAVTDDAGGFAWRAAPPGAYTVSVDTGDGHSVSETVSADRFGAAASPPATAPQQPVPQKAAAEKAADPAPAVVCVPPPDPAALHREVEAAVDRALARQLRPLIEAQAQAEGRLRFNDIMGGVGMIVGLAGAGMWAAARRRRTSAGTPL</sequence>
<feature type="region of interest" description="Disordered" evidence="1">
    <location>
        <begin position="108"/>
        <end position="128"/>
    </location>
</feature>
<dbReference type="RefSeq" id="WP_126401163.1">
    <property type="nucleotide sequence ID" value="NZ_AP018907.1"/>
</dbReference>
<dbReference type="InterPro" id="IPR013783">
    <property type="entry name" value="Ig-like_fold"/>
</dbReference>
<accession>A0A348G375</accession>
<dbReference type="Proteomes" id="UP000266934">
    <property type="component" value="Chromosome"/>
</dbReference>
<dbReference type="GO" id="GO:0030246">
    <property type="term" value="F:carbohydrate binding"/>
    <property type="evidence" value="ECO:0007669"/>
    <property type="project" value="InterPro"/>
</dbReference>
<protein>
    <submittedName>
        <fullName evidence="4">Uncharacterized protein</fullName>
    </submittedName>
</protein>
<keyword evidence="2" id="KW-0812">Transmembrane</keyword>
<dbReference type="AlphaFoldDB" id="A0A348G375"/>
<evidence type="ECO:0000313" key="4">
    <source>
        <dbReference type="EMBL" id="BBF94008.1"/>
    </source>
</evidence>
<dbReference type="Gene3D" id="2.60.40.10">
    <property type="entry name" value="Immunoglobulins"/>
    <property type="match status" value="1"/>
</dbReference>